<name>A0ABQ4XLZ4_9ASTR</name>
<feature type="region of interest" description="Disordered" evidence="3">
    <location>
        <begin position="86"/>
        <end position="106"/>
    </location>
</feature>
<keyword evidence="1" id="KW-0251">Elongation factor</keyword>
<evidence type="ECO:0000256" key="1">
    <source>
        <dbReference type="ARBA" id="ARBA00022768"/>
    </source>
</evidence>
<reference evidence="4" key="2">
    <citation type="submission" date="2022-01" db="EMBL/GenBank/DDBJ databases">
        <authorList>
            <person name="Yamashiro T."/>
            <person name="Shiraishi A."/>
            <person name="Satake H."/>
            <person name="Nakayama K."/>
        </authorList>
    </citation>
    <scope>NUCLEOTIDE SEQUENCE</scope>
</reference>
<protein>
    <submittedName>
        <fullName evidence="4">Uncharacterized protein</fullName>
    </submittedName>
</protein>
<dbReference type="Gene3D" id="3.40.50.300">
    <property type="entry name" value="P-loop containing nucleotide triphosphate hydrolases"/>
    <property type="match status" value="1"/>
</dbReference>
<reference evidence="4" key="1">
    <citation type="journal article" date="2022" name="Int. J. Mol. Sci.">
        <title>Draft Genome of Tanacetum Coccineum: Genomic Comparison of Closely Related Tanacetum-Family Plants.</title>
        <authorList>
            <person name="Yamashiro T."/>
            <person name="Shiraishi A."/>
            <person name="Nakayama K."/>
            <person name="Satake H."/>
        </authorList>
    </citation>
    <scope>NUCLEOTIDE SEQUENCE</scope>
</reference>
<dbReference type="EMBL" id="BQNB010009615">
    <property type="protein sequence ID" value="GJS65958.1"/>
    <property type="molecule type" value="Genomic_DNA"/>
</dbReference>
<proteinExistence type="predicted"/>
<comment type="caution">
    <text evidence="4">The sequence shown here is derived from an EMBL/GenBank/DDBJ whole genome shotgun (WGS) entry which is preliminary data.</text>
</comment>
<evidence type="ECO:0000256" key="2">
    <source>
        <dbReference type="ARBA" id="ARBA00022917"/>
    </source>
</evidence>
<sequence length="106" mass="12332">MKSVKTHPPIQNQNCWFEWGRSMEGPQLVIPGDMQAMAAEKRRELIELVSNMDDQLTEAFGVQPLLDGVFQYLPCPLEVVNEAHDQFKEEKKVRRSKEKKGERKDF</sequence>
<evidence type="ECO:0000313" key="5">
    <source>
        <dbReference type="Proteomes" id="UP001151760"/>
    </source>
</evidence>
<dbReference type="InterPro" id="IPR027417">
    <property type="entry name" value="P-loop_NTPase"/>
</dbReference>
<organism evidence="4 5">
    <name type="scientific">Tanacetum coccineum</name>
    <dbReference type="NCBI Taxonomy" id="301880"/>
    <lineage>
        <taxon>Eukaryota</taxon>
        <taxon>Viridiplantae</taxon>
        <taxon>Streptophyta</taxon>
        <taxon>Embryophyta</taxon>
        <taxon>Tracheophyta</taxon>
        <taxon>Spermatophyta</taxon>
        <taxon>Magnoliopsida</taxon>
        <taxon>eudicotyledons</taxon>
        <taxon>Gunneridae</taxon>
        <taxon>Pentapetalae</taxon>
        <taxon>asterids</taxon>
        <taxon>campanulids</taxon>
        <taxon>Asterales</taxon>
        <taxon>Asteraceae</taxon>
        <taxon>Asteroideae</taxon>
        <taxon>Anthemideae</taxon>
        <taxon>Anthemidinae</taxon>
        <taxon>Tanacetum</taxon>
    </lineage>
</organism>
<accession>A0ABQ4XLZ4</accession>
<keyword evidence="2" id="KW-0648">Protein biosynthesis</keyword>
<dbReference type="PANTHER" id="PTHR43636:SF2">
    <property type="entry name" value="ELONGATION FACTOR G, MITOCHONDRIAL"/>
    <property type="match status" value="1"/>
</dbReference>
<evidence type="ECO:0000313" key="4">
    <source>
        <dbReference type="EMBL" id="GJS65958.1"/>
    </source>
</evidence>
<dbReference type="PANTHER" id="PTHR43636">
    <property type="entry name" value="ELONGATION FACTOR G, MITOCHONDRIAL"/>
    <property type="match status" value="1"/>
</dbReference>
<gene>
    <name evidence="4" type="ORF">Tco_0680522</name>
</gene>
<evidence type="ECO:0000256" key="3">
    <source>
        <dbReference type="SAM" id="MobiDB-lite"/>
    </source>
</evidence>
<dbReference type="Proteomes" id="UP001151760">
    <property type="component" value="Unassembled WGS sequence"/>
</dbReference>
<keyword evidence="5" id="KW-1185">Reference proteome</keyword>